<evidence type="ECO:0000313" key="3">
    <source>
        <dbReference type="Proteomes" id="UP000503264"/>
    </source>
</evidence>
<keyword evidence="2" id="KW-0489">Methyltransferase</keyword>
<accession>A0A6G5QIP4</accession>
<dbReference type="InterPro" id="IPR029063">
    <property type="entry name" value="SAM-dependent_MTases_sf"/>
</dbReference>
<keyword evidence="2" id="KW-0808">Transferase</keyword>
<dbReference type="SUPFAM" id="SSF53335">
    <property type="entry name" value="S-adenosyl-L-methionine-dependent methyltransferases"/>
    <property type="match status" value="1"/>
</dbReference>
<dbReference type="Pfam" id="PF13847">
    <property type="entry name" value="Methyltransf_31"/>
    <property type="match status" value="1"/>
</dbReference>
<dbReference type="CDD" id="cd02440">
    <property type="entry name" value="AdoMet_MTases"/>
    <property type="match status" value="1"/>
</dbReference>
<dbReference type="EMBL" id="CP012542">
    <property type="protein sequence ID" value="QCD45583.1"/>
    <property type="molecule type" value="Genomic_DNA"/>
</dbReference>
<dbReference type="Proteomes" id="UP000503264">
    <property type="component" value="Chromosome"/>
</dbReference>
<sequence>MSKITQLWDQKSSKYPRFNGTLNPFSHKVFSALKELGVKFGKKSVIDIGCGTGVYTLYIAKLCEEITGVDSSEGMLEILKQDALTFDIKNLKIIKSYWLELQAQKHYDIAISTMSPAIREDDDFAKFDAMADTKIYLNFSGTRSSSLLKPFFAHYGVKSGNGSSVATLQNWLEANDKEYKKVDLKEKRVAIRSKTEAIENVCWHLEINGVRYDKNEILAMIDEIKFKGDIKDEINSSMSLFVF</sequence>
<dbReference type="RefSeq" id="WP_051654926.1">
    <property type="nucleotide sequence ID" value="NZ_CP012542.1"/>
</dbReference>
<keyword evidence="3" id="KW-1185">Reference proteome</keyword>
<evidence type="ECO:0000313" key="2">
    <source>
        <dbReference type="EMBL" id="QCD45583.1"/>
    </source>
</evidence>
<name>A0A6G5QIP4_9BACT</name>
<dbReference type="GO" id="GO:0008168">
    <property type="term" value="F:methyltransferase activity"/>
    <property type="evidence" value="ECO:0007669"/>
    <property type="project" value="UniProtKB-KW"/>
</dbReference>
<reference evidence="2 3" key="1">
    <citation type="submission" date="2016-07" db="EMBL/GenBank/DDBJ databases">
        <title>Comparative genomics of the Campylobacter concisus group.</title>
        <authorList>
            <person name="Miller W.G."/>
            <person name="Yee E."/>
            <person name="Chapman M.H."/>
            <person name="Huynh S."/>
            <person name="Bono J.L."/>
            <person name="On S.L.W."/>
            <person name="StLeger J."/>
            <person name="Foster G."/>
            <person name="Parker C.T."/>
        </authorList>
    </citation>
    <scope>NUCLEOTIDE SEQUENCE [LARGE SCALE GENOMIC DNA]</scope>
    <source>
        <strain evidence="2 3">CCUG 21559</strain>
    </source>
</reference>
<protein>
    <submittedName>
        <fullName evidence="2">SAM-dependent methyltransferase</fullName>
    </submittedName>
</protein>
<feature type="domain" description="Methyltransferase" evidence="1">
    <location>
        <begin position="42"/>
        <end position="138"/>
    </location>
</feature>
<dbReference type="AlphaFoldDB" id="A0A6G5QIP4"/>
<evidence type="ECO:0000259" key="1">
    <source>
        <dbReference type="Pfam" id="PF13847"/>
    </source>
</evidence>
<dbReference type="Gene3D" id="3.40.50.150">
    <property type="entry name" value="Vaccinia Virus protein VP39"/>
    <property type="match status" value="1"/>
</dbReference>
<dbReference type="InterPro" id="IPR025714">
    <property type="entry name" value="Methyltranfer_dom"/>
</dbReference>
<proteinExistence type="predicted"/>
<dbReference type="GO" id="GO:0032259">
    <property type="term" value="P:methylation"/>
    <property type="evidence" value="ECO:0007669"/>
    <property type="project" value="UniProtKB-KW"/>
</dbReference>
<organism evidence="2 3">
    <name type="scientific">Campylobacter mucosalis CCUG 21559</name>
    <dbReference type="NCBI Taxonomy" id="1032067"/>
    <lineage>
        <taxon>Bacteria</taxon>
        <taxon>Pseudomonadati</taxon>
        <taxon>Campylobacterota</taxon>
        <taxon>Epsilonproteobacteria</taxon>
        <taxon>Campylobacterales</taxon>
        <taxon>Campylobacteraceae</taxon>
        <taxon>Campylobacter</taxon>
    </lineage>
</organism>
<gene>
    <name evidence="2" type="ORF">CMUC_1835</name>
</gene>